<dbReference type="PROSITE" id="PS50067">
    <property type="entry name" value="KINESIN_MOTOR_2"/>
    <property type="match status" value="1"/>
</dbReference>
<dbReference type="InterPro" id="IPR001752">
    <property type="entry name" value="Kinesin_motor_dom"/>
</dbReference>
<dbReference type="SUPFAM" id="SSF52540">
    <property type="entry name" value="P-loop containing nucleoside triphosphate hydrolases"/>
    <property type="match status" value="1"/>
</dbReference>
<feature type="compositionally biased region" description="Basic residues" evidence="6">
    <location>
        <begin position="555"/>
        <end position="564"/>
    </location>
</feature>
<feature type="region of interest" description="Disordered" evidence="6">
    <location>
        <begin position="533"/>
        <end position="607"/>
    </location>
</feature>
<keyword evidence="2 5" id="KW-0067">ATP-binding</keyword>
<keyword evidence="3" id="KW-0175">Coiled coil</keyword>
<evidence type="ECO:0000256" key="2">
    <source>
        <dbReference type="ARBA" id="ARBA00022840"/>
    </source>
</evidence>
<reference evidence="8 9" key="2">
    <citation type="journal article" date="2012" name="Proc. Natl. Acad. Sci. U.S.A.">
        <title>Antigenic diversity is generated by distinct evolutionary mechanisms in African trypanosome species.</title>
        <authorList>
            <person name="Jackson A.P."/>
            <person name="Berry A."/>
            <person name="Aslett M."/>
            <person name="Allison H.C."/>
            <person name="Burton P."/>
            <person name="Vavrova-Anderson J."/>
            <person name="Brown R."/>
            <person name="Browne H."/>
            <person name="Corton N."/>
            <person name="Hauser H."/>
            <person name="Gamble J."/>
            <person name="Gilderthorp R."/>
            <person name="Marcello L."/>
            <person name="McQuillan J."/>
            <person name="Otto T.D."/>
            <person name="Quail M.A."/>
            <person name="Sanders M.J."/>
            <person name="van Tonder A."/>
            <person name="Ginger M.L."/>
            <person name="Field M.C."/>
            <person name="Barry J.D."/>
            <person name="Hertz-Fowler C."/>
            <person name="Berriman M."/>
        </authorList>
    </citation>
    <scope>NUCLEOTIDE SEQUENCE [LARGE SCALE GENOMIC DNA]</scope>
    <source>
        <strain evidence="8 9">IL3000</strain>
    </source>
</reference>
<keyword evidence="1 5" id="KW-0547">Nucleotide-binding</keyword>
<proteinExistence type="inferred from homology"/>
<keyword evidence="9" id="KW-1185">Reference proteome</keyword>
<dbReference type="CDD" id="cd00106">
    <property type="entry name" value="KISc"/>
    <property type="match status" value="1"/>
</dbReference>
<dbReference type="InterPro" id="IPR019821">
    <property type="entry name" value="Kinesin_motor_CS"/>
</dbReference>
<comment type="caution">
    <text evidence="8">The sequence shown here is derived from an EMBL/GenBank/DDBJ whole genome shotgun (WGS) entry which is preliminary data.</text>
</comment>
<keyword evidence="4 5" id="KW-0505">Motor protein</keyword>
<accession>F9WFJ2</accession>
<organism evidence="8 9">
    <name type="scientific">Trypanosoma congolense (strain IL3000)</name>
    <dbReference type="NCBI Taxonomy" id="1068625"/>
    <lineage>
        <taxon>Eukaryota</taxon>
        <taxon>Discoba</taxon>
        <taxon>Euglenozoa</taxon>
        <taxon>Kinetoplastea</taxon>
        <taxon>Metakinetoplastina</taxon>
        <taxon>Trypanosomatida</taxon>
        <taxon>Trypanosomatidae</taxon>
        <taxon>Trypanosoma</taxon>
        <taxon>Nannomonas</taxon>
    </lineage>
</organism>
<evidence type="ECO:0000256" key="3">
    <source>
        <dbReference type="ARBA" id="ARBA00023054"/>
    </source>
</evidence>
<dbReference type="InterPro" id="IPR027640">
    <property type="entry name" value="Kinesin-like_fam"/>
</dbReference>
<evidence type="ECO:0000256" key="4">
    <source>
        <dbReference type="ARBA" id="ARBA00023175"/>
    </source>
</evidence>
<dbReference type="GO" id="GO:0008017">
    <property type="term" value="F:microtubule binding"/>
    <property type="evidence" value="ECO:0007669"/>
    <property type="project" value="InterPro"/>
</dbReference>
<protein>
    <submittedName>
        <fullName evidence="8">WGS project CAEQ00000000 data, annotated contig 39</fullName>
    </submittedName>
</protein>
<evidence type="ECO:0000256" key="1">
    <source>
        <dbReference type="ARBA" id="ARBA00022741"/>
    </source>
</evidence>
<feature type="binding site" evidence="5">
    <location>
        <begin position="125"/>
        <end position="132"/>
    </location>
    <ligand>
        <name>ATP</name>
        <dbReference type="ChEBI" id="CHEBI:30616"/>
    </ligand>
</feature>
<dbReference type="InterPro" id="IPR036961">
    <property type="entry name" value="Kinesin_motor_dom_sf"/>
</dbReference>
<feature type="compositionally biased region" description="Basic and acidic residues" evidence="6">
    <location>
        <begin position="566"/>
        <end position="581"/>
    </location>
</feature>
<dbReference type="VEuPathDB" id="TriTrypDB:TcIL3000_0_01240"/>
<evidence type="ECO:0000256" key="6">
    <source>
        <dbReference type="SAM" id="MobiDB-lite"/>
    </source>
</evidence>
<dbReference type="PROSITE" id="PS00411">
    <property type="entry name" value="KINESIN_MOTOR_1"/>
    <property type="match status" value="1"/>
</dbReference>
<dbReference type="GO" id="GO:0007018">
    <property type="term" value="P:microtubule-based movement"/>
    <property type="evidence" value="ECO:0007669"/>
    <property type="project" value="InterPro"/>
</dbReference>
<reference evidence="9" key="1">
    <citation type="submission" date="2011-07" db="EMBL/GenBank/DDBJ databases">
        <title>Divergent evolution of antigenic variation in African trypanosomes.</title>
        <authorList>
            <person name="Jackson A.P."/>
            <person name="Berry A."/>
            <person name="Allison H.C."/>
            <person name="Burton P."/>
            <person name="Anderson J."/>
            <person name="Aslett M."/>
            <person name="Brown R."/>
            <person name="Corton N."/>
            <person name="Harris D."/>
            <person name="Hauser H."/>
            <person name="Gamble J."/>
            <person name="Gilderthorp R."/>
            <person name="McQuillan J."/>
            <person name="Quail M.A."/>
            <person name="Sanders M."/>
            <person name="Van Tonder A."/>
            <person name="Ginger M.L."/>
            <person name="Donelson J.E."/>
            <person name="Field M.C."/>
            <person name="Barry J.D."/>
            <person name="Berriman M."/>
            <person name="Hertz-Fowler C."/>
        </authorList>
    </citation>
    <scope>NUCLEOTIDE SEQUENCE [LARGE SCALE GENOMIC DNA]</scope>
    <source>
        <strain evidence="9">IL3000</strain>
    </source>
</reference>
<evidence type="ECO:0000313" key="9">
    <source>
        <dbReference type="Proteomes" id="UP000000702"/>
    </source>
</evidence>
<dbReference type="InterPro" id="IPR027417">
    <property type="entry name" value="P-loop_NTPase"/>
</dbReference>
<dbReference type="PRINTS" id="PR00380">
    <property type="entry name" value="KINESINHEAVY"/>
</dbReference>
<dbReference type="PANTHER" id="PTHR47968:SF75">
    <property type="entry name" value="CENTROMERE-ASSOCIATED PROTEIN E"/>
    <property type="match status" value="1"/>
</dbReference>
<gene>
    <name evidence="8" type="ORF">TCIL3000_0_01240</name>
</gene>
<dbReference type="EMBL" id="CAEQ01002152">
    <property type="protein sequence ID" value="CCD16066.1"/>
    <property type="molecule type" value="Genomic_DNA"/>
</dbReference>
<dbReference type="SMART" id="SM00129">
    <property type="entry name" value="KISc"/>
    <property type="match status" value="1"/>
</dbReference>
<evidence type="ECO:0000313" key="8">
    <source>
        <dbReference type="EMBL" id="CCD16066.1"/>
    </source>
</evidence>
<comment type="similarity">
    <text evidence="5">Belongs to the TRAFAC class myosin-kinesin ATPase superfamily. Kinesin family.</text>
</comment>
<dbReference type="Gene3D" id="3.40.850.10">
    <property type="entry name" value="Kinesin motor domain"/>
    <property type="match status" value="1"/>
</dbReference>
<feature type="non-terminal residue" evidence="8">
    <location>
        <position position="1445"/>
    </location>
</feature>
<dbReference type="PANTHER" id="PTHR47968">
    <property type="entry name" value="CENTROMERE PROTEIN E"/>
    <property type="match status" value="1"/>
</dbReference>
<evidence type="ECO:0000259" key="7">
    <source>
        <dbReference type="PROSITE" id="PS50067"/>
    </source>
</evidence>
<dbReference type="Pfam" id="PF00225">
    <property type="entry name" value="Kinesin"/>
    <property type="match status" value="1"/>
</dbReference>
<feature type="domain" description="Kinesin motor" evidence="7">
    <location>
        <begin position="9"/>
        <end position="385"/>
    </location>
</feature>
<name>F9WFJ2_TRYCI</name>
<dbReference type="GO" id="GO:0003777">
    <property type="term" value="F:microtubule motor activity"/>
    <property type="evidence" value="ECO:0007669"/>
    <property type="project" value="InterPro"/>
</dbReference>
<dbReference type="GO" id="GO:0005524">
    <property type="term" value="F:ATP binding"/>
    <property type="evidence" value="ECO:0007669"/>
    <property type="project" value="UniProtKB-UniRule"/>
</dbReference>
<evidence type="ECO:0000256" key="5">
    <source>
        <dbReference type="PROSITE-ProRule" id="PRU00283"/>
    </source>
</evidence>
<sequence length="1445" mass="162206">MESIVRKPRVRALMRFRPLSEDERELQRREGTPEPWLMYDGSVVRVKEIRNSLKRVHGGGFSEGDVASPERDVPSNALLHAPVVNYSFDAIFSDMSTQQDVYDIIGVSTVENVLKGYNSTIFSYGMTGSGKTHTMYGPSGALDDMFLEDSPHYSNRGLVPRIVEELFKCIGATNAAEGTWQVQVQMFEIYKDSIVDLLHNSHRPQPEHRIREDNNENGRGIYVDALEAVKCESAEELLSALQCGTASRHTRETGVNDRSSRSHCLLCIFVKQRRSSDPPYSIESRLNLVDLAGSERIAQTGAEGESLKEAQHINLSLALLGNVIQRLANGEVGHIPYRDTKLTHVLKDSLGGNSFTTLLCHGTLDPKSREQTINTLRFAQKAQKIKTRNLSKEPKTAHKQQQKHLTQGYIKQLEEKIMKQEQLIEAYKQKAIEQTRNAPHGAPNDCCSHHSTAASLAAEIESYQAKLRDQEEELNKHRALVDQYKRQCNTLNQELKRLTEERETKEQQHIEAYSTFEEEREQLSAQIEELQKQLAQAGATETEEKQNTSPDIKQTTKHTAKIVKRVNNETHKDKNKKEVNKEQTTNVTKTGKGVQIEQKGKKPKQIQQNTMPRQLFVDQIDKETMTDPVAVVMPDVMKDMQKRLSKKMVTTETMTDPVAVVMPDVMKDMQKRLSKKMVTTETMTDPVAVVMPDVMKDMQKRLSKKMVTTETMTDPVAVVMPDVMKDMQKRLSKKMVTTETMTDPVAVVMPDVMKDMQKRLSKKMVTTETMTDPVAVVMPDVMKDMQKRLSKKMVTTETMTDPVAVVMPDVMKDIQKRLSKKMVTTETMTDPVAVVMPDVMKDMQKRLSKKMVTTETMTDPVAVVMPDVMKDMQKRLSKKMVTTETMTDPVAVVMPDVMKDMQKRLSKKMVTTETMTDPVAVVMPDVMKDMQKRLSKKMVTTETMTDPVAVVMPDVMKDMQKRLSKKMVTTETMTDPVAVVMPDVMKDMQKRLSKKMVTTETMTDPVAVVMPDVMKDNALGFPFSVVNSVVSGDCCSLLFLSSLYGFSTFTEGANSHFWGLDEVFVHALLFSYILASDIGICSLPCVGDDVLSRHLSTLSNVVLSASAEYASFSSFTIRQFLTVQRSALAGDEPLENVIPCDVLYGVFVSARNILSMERVTGGVGDEHDSNSCSGVESVLNFSYYDLQLAMTAVFSIARERGGFLVGIFSSEKVQWALELMREFFVTSSSLSRSGSTTNLFLDECCGDCEHQPQMVLSETEAARFVLGEALERAAKALRADVLKRLQELRLYGGLPLPEAFLVPYLLCDRIKNATNGKNVHDELMQHSTREALDLIDGVVRSFRRNERDAGTLTNAQSAMTSDTVMQAVETLITYVALHLELENVDLFRDEKSKLKRAFSVASGALLRSIEPNSAEKEASRNGEIDASGIVREAMRTIVMARRSSF</sequence>
<dbReference type="Proteomes" id="UP000000702">
    <property type="component" value="Unassembled WGS sequence"/>
</dbReference>